<keyword evidence="4" id="KW-1185">Reference proteome</keyword>
<sequence length="399" mass="45303">MVDERIRILVLHSKALAQLSEDNLIPYCYLPSFLNKKLSTRRWSSRSSSSTFYIFAIQSIPCSLIKTTGAEEVAVGAKNQFMVLATIVQNADLMKRDGTSTGIINHVRNCRLGCTIPCTQSILSFSLMKRHIILNKKKNTNKRPNANSAMNLADNTLIVVIAATSTFTPHVLPYCPPSNLLNYCVHNTCASLPLRLKVLVHRHPLHLIHSSLEVELHQSDSRFCQLCAQKVNTNFGFYYCSRCDFIAHLDCAADYGNRDNMNLLELKELENEDSELDQSVDSAAYKVKNIKSYKQLAKFFIEPTNLDAGTNLELFGHWLLPDDVTILGLWMVFGGCWVIDYPFLVKMLALTRKVGLSLMQWSEMEYLDGQQKQGIEYIHYCLKQNAVKKQRNLILDLIN</sequence>
<keyword evidence="1" id="KW-0677">Repeat</keyword>
<dbReference type="PANTHER" id="PTHR32410:SF163">
    <property type="entry name" value="DC1 DOMAIN-CONTAINING PROTEIN"/>
    <property type="match status" value="1"/>
</dbReference>
<proteinExistence type="predicted"/>
<dbReference type="Gramene" id="QL03p007536:mrna">
    <property type="protein sequence ID" value="QL03p007536:mrna"/>
    <property type="gene ID" value="QL03p007536"/>
</dbReference>
<evidence type="ECO:0000313" key="4">
    <source>
        <dbReference type="Proteomes" id="UP000594261"/>
    </source>
</evidence>
<protein>
    <recommendedName>
        <fullName evidence="2">DC1 domain-containing protein</fullName>
    </recommendedName>
</protein>
<evidence type="ECO:0000313" key="3">
    <source>
        <dbReference type="EnsemblPlants" id="QL03p007536:mrna"/>
    </source>
</evidence>
<dbReference type="PANTHER" id="PTHR32410">
    <property type="entry name" value="CYSTEINE/HISTIDINE-RICH C1 DOMAIN FAMILY PROTEIN"/>
    <property type="match status" value="1"/>
</dbReference>
<dbReference type="EnsemblPlants" id="QL03p007536:mrna">
    <property type="protein sequence ID" value="QL03p007536:mrna"/>
    <property type="gene ID" value="QL03p007536"/>
</dbReference>
<dbReference type="Pfam" id="PF03107">
    <property type="entry name" value="C1_2"/>
    <property type="match status" value="1"/>
</dbReference>
<name>A0A7N2L4N9_QUELO</name>
<dbReference type="Proteomes" id="UP000594261">
    <property type="component" value="Chromosome 3"/>
</dbReference>
<dbReference type="SUPFAM" id="SSF57889">
    <property type="entry name" value="Cysteine-rich domain"/>
    <property type="match status" value="1"/>
</dbReference>
<organism evidence="3 4">
    <name type="scientific">Quercus lobata</name>
    <name type="common">Valley oak</name>
    <dbReference type="NCBI Taxonomy" id="97700"/>
    <lineage>
        <taxon>Eukaryota</taxon>
        <taxon>Viridiplantae</taxon>
        <taxon>Streptophyta</taxon>
        <taxon>Embryophyta</taxon>
        <taxon>Tracheophyta</taxon>
        <taxon>Spermatophyta</taxon>
        <taxon>Magnoliopsida</taxon>
        <taxon>eudicotyledons</taxon>
        <taxon>Gunneridae</taxon>
        <taxon>Pentapetalae</taxon>
        <taxon>rosids</taxon>
        <taxon>fabids</taxon>
        <taxon>Fagales</taxon>
        <taxon>Fagaceae</taxon>
        <taxon>Quercus</taxon>
    </lineage>
</organism>
<dbReference type="InterPro" id="IPR004146">
    <property type="entry name" value="DC1"/>
</dbReference>
<accession>A0A7N2L4N9</accession>
<dbReference type="InterPro" id="IPR053192">
    <property type="entry name" value="Vacuole_Formation_Reg"/>
</dbReference>
<dbReference type="EMBL" id="LRBV02000003">
    <property type="status" value="NOT_ANNOTATED_CDS"/>
    <property type="molecule type" value="Genomic_DNA"/>
</dbReference>
<evidence type="ECO:0000259" key="2">
    <source>
        <dbReference type="Pfam" id="PF03107"/>
    </source>
</evidence>
<dbReference type="InParanoid" id="A0A7N2L4N9"/>
<reference evidence="3 4" key="1">
    <citation type="journal article" date="2016" name="G3 (Bethesda)">
        <title>First Draft Assembly and Annotation of the Genome of a California Endemic Oak Quercus lobata Nee (Fagaceae).</title>
        <authorList>
            <person name="Sork V.L."/>
            <person name="Fitz-Gibbon S.T."/>
            <person name="Puiu D."/>
            <person name="Crepeau M."/>
            <person name="Gugger P.F."/>
            <person name="Sherman R."/>
            <person name="Stevens K."/>
            <person name="Langley C.H."/>
            <person name="Pellegrini M."/>
            <person name="Salzberg S.L."/>
        </authorList>
    </citation>
    <scope>NUCLEOTIDE SEQUENCE [LARGE SCALE GENOMIC DNA]</scope>
    <source>
        <strain evidence="3 4">cv. SW786</strain>
    </source>
</reference>
<evidence type="ECO:0000256" key="1">
    <source>
        <dbReference type="ARBA" id="ARBA00022737"/>
    </source>
</evidence>
<dbReference type="InterPro" id="IPR046349">
    <property type="entry name" value="C1-like_sf"/>
</dbReference>
<reference evidence="3" key="2">
    <citation type="submission" date="2021-01" db="UniProtKB">
        <authorList>
            <consortium name="EnsemblPlants"/>
        </authorList>
    </citation>
    <scope>IDENTIFICATION</scope>
</reference>
<dbReference type="AlphaFoldDB" id="A0A7N2L4N9"/>
<feature type="domain" description="DC1" evidence="2">
    <location>
        <begin position="201"/>
        <end position="252"/>
    </location>
</feature>